<evidence type="ECO:0000256" key="2">
    <source>
        <dbReference type="SAM" id="MobiDB-lite"/>
    </source>
</evidence>
<feature type="domain" description="DCUN1" evidence="3">
    <location>
        <begin position="166"/>
        <end position="391"/>
    </location>
</feature>
<dbReference type="PANTHER" id="PTHR12281">
    <property type="entry name" value="RP42 RELATED"/>
    <property type="match status" value="1"/>
</dbReference>
<dbReference type="GO" id="GO:0097602">
    <property type="term" value="F:cullin family protein binding"/>
    <property type="evidence" value="ECO:0007669"/>
    <property type="project" value="TreeGrafter"/>
</dbReference>
<gene>
    <name evidence="4" type="ORF">BDQ12DRAFT_331213</name>
</gene>
<reference evidence="4 5" key="1">
    <citation type="journal article" date="2019" name="Nat. Ecol. Evol.">
        <title>Megaphylogeny resolves global patterns of mushroom evolution.</title>
        <authorList>
            <person name="Varga T."/>
            <person name="Krizsan K."/>
            <person name="Foldi C."/>
            <person name="Dima B."/>
            <person name="Sanchez-Garcia M."/>
            <person name="Sanchez-Ramirez S."/>
            <person name="Szollosi G.J."/>
            <person name="Szarkandi J.G."/>
            <person name="Papp V."/>
            <person name="Albert L."/>
            <person name="Andreopoulos W."/>
            <person name="Angelini C."/>
            <person name="Antonin V."/>
            <person name="Barry K.W."/>
            <person name="Bougher N.L."/>
            <person name="Buchanan P."/>
            <person name="Buyck B."/>
            <person name="Bense V."/>
            <person name="Catcheside P."/>
            <person name="Chovatia M."/>
            <person name="Cooper J."/>
            <person name="Damon W."/>
            <person name="Desjardin D."/>
            <person name="Finy P."/>
            <person name="Geml J."/>
            <person name="Haridas S."/>
            <person name="Hughes K."/>
            <person name="Justo A."/>
            <person name="Karasinski D."/>
            <person name="Kautmanova I."/>
            <person name="Kiss B."/>
            <person name="Kocsube S."/>
            <person name="Kotiranta H."/>
            <person name="LaButti K.M."/>
            <person name="Lechner B.E."/>
            <person name="Liimatainen K."/>
            <person name="Lipzen A."/>
            <person name="Lukacs Z."/>
            <person name="Mihaltcheva S."/>
            <person name="Morgado L.N."/>
            <person name="Niskanen T."/>
            <person name="Noordeloos M.E."/>
            <person name="Ohm R.A."/>
            <person name="Ortiz-Santana B."/>
            <person name="Ovrebo C."/>
            <person name="Racz N."/>
            <person name="Riley R."/>
            <person name="Savchenko A."/>
            <person name="Shiryaev A."/>
            <person name="Soop K."/>
            <person name="Spirin V."/>
            <person name="Szebenyi C."/>
            <person name="Tomsovsky M."/>
            <person name="Tulloss R.E."/>
            <person name="Uehling J."/>
            <person name="Grigoriev I.V."/>
            <person name="Vagvolgyi C."/>
            <person name="Papp T."/>
            <person name="Martin F.M."/>
            <person name="Miettinen O."/>
            <person name="Hibbett D.S."/>
            <person name="Nagy L.G."/>
        </authorList>
    </citation>
    <scope>NUCLEOTIDE SEQUENCE [LARGE SCALE GENOMIC DNA]</scope>
    <source>
        <strain evidence="4 5">CBS 166.37</strain>
    </source>
</reference>
<dbReference type="OrthoDB" id="27198at2759"/>
<dbReference type="GO" id="GO:0031624">
    <property type="term" value="F:ubiquitin conjugating enzyme binding"/>
    <property type="evidence" value="ECO:0007669"/>
    <property type="project" value="TreeGrafter"/>
</dbReference>
<comment type="function">
    <text evidence="1">Neddylation of cullins play an essential role in the regulation of SCF-type complexes activity.</text>
</comment>
<dbReference type="GO" id="GO:0000151">
    <property type="term" value="C:ubiquitin ligase complex"/>
    <property type="evidence" value="ECO:0007669"/>
    <property type="project" value="TreeGrafter"/>
</dbReference>
<dbReference type="PROSITE" id="PS51229">
    <property type="entry name" value="DCUN1"/>
    <property type="match status" value="1"/>
</dbReference>
<feature type="compositionally biased region" description="Low complexity" evidence="2">
    <location>
        <begin position="74"/>
        <end position="88"/>
    </location>
</feature>
<feature type="compositionally biased region" description="Basic and acidic residues" evidence="2">
    <location>
        <begin position="116"/>
        <end position="127"/>
    </location>
</feature>
<dbReference type="InterPro" id="IPR042460">
    <property type="entry name" value="DCN1-like_PONY"/>
</dbReference>
<keyword evidence="5" id="KW-1185">Reference proteome</keyword>
<evidence type="ECO:0000313" key="4">
    <source>
        <dbReference type="EMBL" id="TFK34818.1"/>
    </source>
</evidence>
<dbReference type="Proteomes" id="UP000308652">
    <property type="component" value="Unassembled WGS sequence"/>
</dbReference>
<dbReference type="Pfam" id="PF03556">
    <property type="entry name" value="Cullin_binding"/>
    <property type="match status" value="1"/>
</dbReference>
<feature type="region of interest" description="Disordered" evidence="2">
    <location>
        <begin position="106"/>
        <end position="168"/>
    </location>
</feature>
<evidence type="ECO:0000256" key="1">
    <source>
        <dbReference type="RuleBase" id="RU410713"/>
    </source>
</evidence>
<dbReference type="AlphaFoldDB" id="A0A5C3LSC8"/>
<dbReference type="Gene3D" id="1.10.238.200">
    <property type="entry name" value="Cullin, PONY binding domain"/>
    <property type="match status" value="1"/>
</dbReference>
<dbReference type="EMBL" id="ML213627">
    <property type="protein sequence ID" value="TFK34818.1"/>
    <property type="molecule type" value="Genomic_DNA"/>
</dbReference>
<dbReference type="InterPro" id="IPR014764">
    <property type="entry name" value="DCN-prot"/>
</dbReference>
<dbReference type="InterPro" id="IPR005176">
    <property type="entry name" value="PONY_dom"/>
</dbReference>
<name>A0A5C3LSC8_9AGAR</name>
<dbReference type="STRING" id="68775.A0A5C3LSC8"/>
<evidence type="ECO:0000313" key="5">
    <source>
        <dbReference type="Proteomes" id="UP000308652"/>
    </source>
</evidence>
<feature type="region of interest" description="Disordered" evidence="2">
    <location>
        <begin position="59"/>
        <end position="92"/>
    </location>
</feature>
<organism evidence="4 5">
    <name type="scientific">Crucibulum laeve</name>
    <dbReference type="NCBI Taxonomy" id="68775"/>
    <lineage>
        <taxon>Eukaryota</taxon>
        <taxon>Fungi</taxon>
        <taxon>Dikarya</taxon>
        <taxon>Basidiomycota</taxon>
        <taxon>Agaricomycotina</taxon>
        <taxon>Agaricomycetes</taxon>
        <taxon>Agaricomycetidae</taxon>
        <taxon>Agaricales</taxon>
        <taxon>Agaricineae</taxon>
        <taxon>Nidulariaceae</taxon>
        <taxon>Crucibulum</taxon>
    </lineage>
</organism>
<protein>
    <recommendedName>
        <fullName evidence="1">Defective in cullin neddylation protein</fullName>
    </recommendedName>
</protein>
<dbReference type="Gene3D" id="1.10.238.10">
    <property type="entry name" value="EF-hand"/>
    <property type="match status" value="1"/>
</dbReference>
<dbReference type="GO" id="GO:0032182">
    <property type="term" value="F:ubiquitin-like protein binding"/>
    <property type="evidence" value="ECO:0007669"/>
    <property type="project" value="TreeGrafter"/>
</dbReference>
<proteinExistence type="predicted"/>
<sequence>MIGGVTLSQVTRWHASRRFSNLESLNAKHVSSVSTRSPSILDSDTLTFFCVTCLPRLGKMPPKRKRTDDAEPQASSSTRATRSATRTSKGAITGAEAATVKVAVTKKTAKAATKKQAVDIDEGKDYPDDTEPSPVAKKPKTKVGSAPKAKKTTASEKAAAGDDLQDKDSKFSATQKLIVPPKSSPLKSEPYTTQRALSLFNKLCTEANIPFDGALPLILAWQLEAKEMAKISKDEWIKGMDSLKISSLPQLALAITDLDSLLIRGQIPAKKTAKKDQEPYDRSSYWTYVENTKAAFQKLYLFCFALAKTEQSRNIDMETSAAFWSVLLVPKYPLMEEVLRFINEKGTYRATNKDLWGMMLEFCETVKPTLEDYESDGAWPTLLDDFVSWKKSTTSNADSAVDVSG</sequence>
<dbReference type="GO" id="GO:0045116">
    <property type="term" value="P:protein neddylation"/>
    <property type="evidence" value="ECO:0007669"/>
    <property type="project" value="TreeGrafter"/>
</dbReference>
<evidence type="ECO:0000259" key="3">
    <source>
        <dbReference type="PROSITE" id="PS51229"/>
    </source>
</evidence>
<accession>A0A5C3LSC8</accession>